<evidence type="ECO:0000313" key="2">
    <source>
        <dbReference type="Proteomes" id="UP000620147"/>
    </source>
</evidence>
<name>A0ABQ1DZ59_9FIRM</name>
<proteinExistence type="predicted"/>
<accession>A0ABQ1DZ59</accession>
<dbReference type="Proteomes" id="UP000620147">
    <property type="component" value="Unassembled WGS sequence"/>
</dbReference>
<dbReference type="EMBL" id="BLYJ01000011">
    <property type="protein sequence ID" value="GFO88003.1"/>
    <property type="molecule type" value="Genomic_DNA"/>
</dbReference>
<reference evidence="1 2" key="1">
    <citation type="submission" date="2020-06" db="EMBL/GenBank/DDBJ databases">
        <title>Characterization of fructooligosaccharide metabolism and fructooligosaccharide-degrading enzymes in human commensal butyrate producers.</title>
        <authorList>
            <person name="Tanno H."/>
            <person name="Fujii T."/>
            <person name="Hirano K."/>
            <person name="Maeno S."/>
            <person name="Tonozuka T."/>
            <person name="Sakamoto M."/>
            <person name="Ohkuma M."/>
            <person name="Tochio T."/>
            <person name="Endo A."/>
        </authorList>
    </citation>
    <scope>NUCLEOTIDE SEQUENCE [LARGE SCALE GENOMIC DNA]</scope>
    <source>
        <strain evidence="1 2">JCM 31056</strain>
    </source>
</reference>
<evidence type="ECO:0000313" key="1">
    <source>
        <dbReference type="EMBL" id="GFO88003.1"/>
    </source>
</evidence>
<organism evidence="1 2">
    <name type="scientific">Butyricicoccus faecihominis</name>
    <dbReference type="NCBI Taxonomy" id="1712515"/>
    <lineage>
        <taxon>Bacteria</taxon>
        <taxon>Bacillati</taxon>
        <taxon>Bacillota</taxon>
        <taxon>Clostridia</taxon>
        <taxon>Eubacteriales</taxon>
        <taxon>Butyricicoccaceae</taxon>
        <taxon>Butyricicoccus</taxon>
    </lineage>
</organism>
<comment type="caution">
    <text evidence="1">The sequence shown here is derived from an EMBL/GenBank/DDBJ whole genome shotgun (WGS) entry which is preliminary data.</text>
</comment>
<protein>
    <submittedName>
        <fullName evidence="1">Uncharacterized protein</fullName>
    </submittedName>
</protein>
<dbReference type="RefSeq" id="WP_188886653.1">
    <property type="nucleotide sequence ID" value="NZ_BLYJ01000011.1"/>
</dbReference>
<sequence>MGFESYRQGAFTRRLANLPDQPNMQAAELKTYFDSSPEELRQALNRLCDALGEFSAAAKLGYTASAGVPAQTVQDAIENVQKQVRDASVGKLPSGCVDGDKLAQDVRNRLTAIEHAAESETNARTAADTDLQSDMNTVKTTLTVKTACHFGTYTGDGTEKRTISLGYHPKAVLVFREGCYTGYSSAIYGGLASEDVPLMYGDSVGLGVTADGFQLLNSRNCALNLSGYKYSFAVFA</sequence>
<gene>
    <name evidence="1" type="ORF">BUFA31_11670</name>
</gene>
<keyword evidence="2" id="KW-1185">Reference proteome</keyword>